<organism evidence="1 2">
    <name type="scientific">Sphingorhabdus lutea</name>
    <dbReference type="NCBI Taxonomy" id="1913578"/>
    <lineage>
        <taxon>Bacteria</taxon>
        <taxon>Pseudomonadati</taxon>
        <taxon>Pseudomonadota</taxon>
        <taxon>Alphaproteobacteria</taxon>
        <taxon>Sphingomonadales</taxon>
        <taxon>Sphingomonadaceae</taxon>
        <taxon>Sphingorhabdus</taxon>
    </lineage>
</organism>
<sequence>MRAMLCASDRHAPDKSDLIFGEGIAKLNRPIAEILFELIEPWVDRFGKLDIVMAGMVGSNIGWRTTQYLNCPTPLANLAEYAEIFEHSGHNISILPGVRCHNAMGQPDLMRGEELQILGWIASNPDAAQEERLFCLPGTHTKWARLSHGQIESFTTALTGELFGVLQRHSILLPKQDVVFAQPFSKESFLNGVNLIGKQPYSLLHALFSTRTRLLTDPEGSGDAPSYLSGLLIGSDVKTAIENCSKPGVKVEIIGEQSLAEKYGFAIKQLGHDYHISDGVDAVYAGFMAL</sequence>
<dbReference type="InterPro" id="IPR042258">
    <property type="entry name" value="DGOK_N"/>
</dbReference>
<name>A0A1L3JA88_9SPHN</name>
<reference evidence="1 2" key="1">
    <citation type="submission" date="2016-11" db="EMBL/GenBank/DDBJ databases">
        <title>Sphingorhabdus sp. LPB0140, isolated from marine environment.</title>
        <authorList>
            <person name="Kim E."/>
            <person name="Yi H."/>
        </authorList>
    </citation>
    <scope>NUCLEOTIDE SEQUENCE [LARGE SCALE GENOMIC DNA]</scope>
    <source>
        <strain evidence="1 2">LPB0140</strain>
    </source>
</reference>
<dbReference type="Pfam" id="PF05035">
    <property type="entry name" value="DGOK"/>
    <property type="match status" value="1"/>
</dbReference>
<accession>A0A1L3JA88</accession>
<dbReference type="Proteomes" id="UP000242561">
    <property type="component" value="Chromosome"/>
</dbReference>
<evidence type="ECO:0000313" key="1">
    <source>
        <dbReference type="EMBL" id="APG62041.1"/>
    </source>
</evidence>
<evidence type="ECO:0008006" key="3">
    <source>
        <dbReference type="Google" id="ProtNLM"/>
    </source>
</evidence>
<dbReference type="STRING" id="1913578.LPB140_03550"/>
<evidence type="ECO:0000313" key="2">
    <source>
        <dbReference type="Proteomes" id="UP000242561"/>
    </source>
</evidence>
<dbReference type="InterPro" id="IPR007729">
    <property type="entry name" value="DGOK"/>
</dbReference>
<dbReference type="Gene3D" id="3.30.420.310">
    <property type="entry name" value="2-keto-3-deoxy-galactonokinase, C-terminal domain"/>
    <property type="match status" value="1"/>
</dbReference>
<dbReference type="AlphaFoldDB" id="A0A1L3JA88"/>
<proteinExistence type="predicted"/>
<gene>
    <name evidence="1" type="ORF">LPB140_03550</name>
</gene>
<keyword evidence="2" id="KW-1185">Reference proteome</keyword>
<protein>
    <recommendedName>
        <fullName evidence="3">2-dehydro-3-deoxygalactonokinase</fullName>
    </recommendedName>
</protein>
<dbReference type="GO" id="GO:0034194">
    <property type="term" value="P:D-galactonate catabolic process"/>
    <property type="evidence" value="ECO:0007669"/>
    <property type="project" value="InterPro"/>
</dbReference>
<dbReference type="GO" id="GO:0008671">
    <property type="term" value="F:2-dehydro-3-deoxygalactonokinase activity"/>
    <property type="evidence" value="ECO:0007669"/>
    <property type="project" value="InterPro"/>
</dbReference>
<dbReference type="Gene3D" id="3.30.420.300">
    <property type="entry name" value="2-keto-3-deoxy-galactonokinase, substrate binding domain"/>
    <property type="match status" value="1"/>
</dbReference>
<dbReference type="KEGG" id="sphl:LPB140_03550"/>
<dbReference type="InterPro" id="IPR042257">
    <property type="entry name" value="DGOK_C"/>
</dbReference>
<dbReference type="EMBL" id="CP018154">
    <property type="protein sequence ID" value="APG62041.1"/>
    <property type="molecule type" value="Genomic_DNA"/>
</dbReference>